<dbReference type="Gene3D" id="3.90.25.10">
    <property type="entry name" value="UDP-galactose 4-epimerase, domain 1"/>
    <property type="match status" value="1"/>
</dbReference>
<dbReference type="Gene3D" id="3.40.50.720">
    <property type="entry name" value="NAD(P)-binding Rossmann-like Domain"/>
    <property type="match status" value="1"/>
</dbReference>
<proteinExistence type="predicted"/>
<feature type="domain" description="NmrA-like" evidence="1">
    <location>
        <begin position="10"/>
        <end position="132"/>
    </location>
</feature>
<keyword evidence="3" id="KW-1185">Reference proteome</keyword>
<dbReference type="InterPro" id="IPR036291">
    <property type="entry name" value="NAD(P)-bd_dom_sf"/>
</dbReference>
<dbReference type="SUPFAM" id="SSF51735">
    <property type="entry name" value="NAD(P)-binding Rossmann-fold domains"/>
    <property type="match status" value="1"/>
</dbReference>
<sequence>MEPNVLLAKTTFFVLGFYSENFTYPTFAPVEIPGAGQYVQLLCTPGDTPILGLGHARTNIGLFVKAILEQPEKTAGGKNVSAFTEQTTPEKLLQSWAIVNGRKAVYVEVNLETFTALWTNAGVDMFAKMMEFHRYMDKNPCAGSENILTKGDLGVEGLLSVEESFEVLKS</sequence>
<dbReference type="AlphaFoldDB" id="A0A5N6X390"/>
<dbReference type="Pfam" id="PF05368">
    <property type="entry name" value="NmrA"/>
    <property type="match status" value="1"/>
</dbReference>
<protein>
    <recommendedName>
        <fullName evidence="1">NmrA-like domain-containing protein</fullName>
    </recommendedName>
</protein>
<reference evidence="3" key="1">
    <citation type="submission" date="2019-04" db="EMBL/GenBank/DDBJ databases">
        <title>Friends and foes A comparative genomics studyof 23 Aspergillus species from section Flavi.</title>
        <authorList>
            <consortium name="DOE Joint Genome Institute"/>
            <person name="Kjaerbolling I."/>
            <person name="Vesth T."/>
            <person name="Frisvad J.C."/>
            <person name="Nybo J.L."/>
            <person name="Theobald S."/>
            <person name="Kildgaard S."/>
            <person name="Isbrandt T."/>
            <person name="Kuo A."/>
            <person name="Sato A."/>
            <person name="Lyhne E.K."/>
            <person name="Kogle M.E."/>
            <person name="Wiebenga A."/>
            <person name="Kun R.S."/>
            <person name="Lubbers R.J."/>
            <person name="Makela M.R."/>
            <person name="Barry K."/>
            <person name="Chovatia M."/>
            <person name="Clum A."/>
            <person name="Daum C."/>
            <person name="Haridas S."/>
            <person name="He G."/>
            <person name="LaButti K."/>
            <person name="Lipzen A."/>
            <person name="Mondo S."/>
            <person name="Riley R."/>
            <person name="Salamov A."/>
            <person name="Simmons B.A."/>
            <person name="Magnuson J.K."/>
            <person name="Henrissat B."/>
            <person name="Mortensen U.H."/>
            <person name="Larsen T.O."/>
            <person name="Devries R.P."/>
            <person name="Grigoriev I.V."/>
            <person name="Machida M."/>
            <person name="Baker S.E."/>
            <person name="Andersen M.R."/>
        </authorList>
    </citation>
    <scope>NUCLEOTIDE SEQUENCE [LARGE SCALE GENOMIC DNA]</scope>
    <source>
        <strain evidence="3">CBS 130017</strain>
    </source>
</reference>
<dbReference type="InterPro" id="IPR008030">
    <property type="entry name" value="NmrA-like"/>
</dbReference>
<evidence type="ECO:0000313" key="2">
    <source>
        <dbReference type="EMBL" id="KAE8327687.1"/>
    </source>
</evidence>
<evidence type="ECO:0000313" key="3">
    <source>
        <dbReference type="Proteomes" id="UP000325945"/>
    </source>
</evidence>
<organism evidence="2 3">
    <name type="scientific">Aspergillus sergii</name>
    <dbReference type="NCBI Taxonomy" id="1034303"/>
    <lineage>
        <taxon>Eukaryota</taxon>
        <taxon>Fungi</taxon>
        <taxon>Dikarya</taxon>
        <taxon>Ascomycota</taxon>
        <taxon>Pezizomycotina</taxon>
        <taxon>Eurotiomycetes</taxon>
        <taxon>Eurotiomycetidae</taxon>
        <taxon>Eurotiales</taxon>
        <taxon>Aspergillaceae</taxon>
        <taxon>Aspergillus</taxon>
        <taxon>Aspergillus subgen. Circumdati</taxon>
    </lineage>
</organism>
<accession>A0A5N6X390</accession>
<gene>
    <name evidence="2" type="ORF">BDV39DRAFT_204706</name>
</gene>
<name>A0A5N6X390_9EURO</name>
<evidence type="ECO:0000259" key="1">
    <source>
        <dbReference type="Pfam" id="PF05368"/>
    </source>
</evidence>
<dbReference type="Proteomes" id="UP000325945">
    <property type="component" value="Unassembled WGS sequence"/>
</dbReference>
<dbReference type="EMBL" id="ML741790">
    <property type="protein sequence ID" value="KAE8327687.1"/>
    <property type="molecule type" value="Genomic_DNA"/>
</dbReference>